<organism evidence="1 2">
    <name type="scientific">Araneus ventricosus</name>
    <name type="common">Orbweaver spider</name>
    <name type="synonym">Epeira ventricosa</name>
    <dbReference type="NCBI Taxonomy" id="182803"/>
    <lineage>
        <taxon>Eukaryota</taxon>
        <taxon>Metazoa</taxon>
        <taxon>Ecdysozoa</taxon>
        <taxon>Arthropoda</taxon>
        <taxon>Chelicerata</taxon>
        <taxon>Arachnida</taxon>
        <taxon>Araneae</taxon>
        <taxon>Araneomorphae</taxon>
        <taxon>Entelegynae</taxon>
        <taxon>Araneoidea</taxon>
        <taxon>Araneidae</taxon>
        <taxon>Araneus</taxon>
    </lineage>
</organism>
<evidence type="ECO:0000313" key="1">
    <source>
        <dbReference type="EMBL" id="GBL88981.1"/>
    </source>
</evidence>
<dbReference type="EMBL" id="BGPR01000063">
    <property type="protein sequence ID" value="GBL88981.1"/>
    <property type="molecule type" value="Genomic_DNA"/>
</dbReference>
<protein>
    <submittedName>
        <fullName evidence="1">Uncharacterized protein</fullName>
    </submittedName>
</protein>
<gene>
    <name evidence="1" type="ORF">AVEN_255145_1</name>
</gene>
<name>A0A4Y2B9F7_ARAVE</name>
<evidence type="ECO:0000313" key="2">
    <source>
        <dbReference type="Proteomes" id="UP000499080"/>
    </source>
</evidence>
<keyword evidence="2" id="KW-1185">Reference proteome</keyword>
<dbReference type="AlphaFoldDB" id="A0A4Y2B9F7"/>
<sequence length="82" mass="8940">MSRTTPELKPPLQTSAQALKNLFINSAGSHSPSGYLSQLGGLVRRTRGRAFDPFNVFKEPSGSAADVLPLGQHGLENWEKIY</sequence>
<accession>A0A4Y2B9F7</accession>
<comment type="caution">
    <text evidence="1">The sequence shown here is derived from an EMBL/GenBank/DDBJ whole genome shotgun (WGS) entry which is preliminary data.</text>
</comment>
<proteinExistence type="predicted"/>
<dbReference type="Proteomes" id="UP000499080">
    <property type="component" value="Unassembled WGS sequence"/>
</dbReference>
<reference evidence="1 2" key="1">
    <citation type="journal article" date="2019" name="Sci. Rep.">
        <title>Orb-weaving spider Araneus ventricosus genome elucidates the spidroin gene catalogue.</title>
        <authorList>
            <person name="Kono N."/>
            <person name="Nakamura H."/>
            <person name="Ohtoshi R."/>
            <person name="Moran D.A.P."/>
            <person name="Shinohara A."/>
            <person name="Yoshida Y."/>
            <person name="Fujiwara M."/>
            <person name="Mori M."/>
            <person name="Tomita M."/>
            <person name="Arakawa K."/>
        </authorList>
    </citation>
    <scope>NUCLEOTIDE SEQUENCE [LARGE SCALE GENOMIC DNA]</scope>
</reference>